<accession>A0A8A7KJE2</accession>
<reference evidence="2" key="1">
    <citation type="submission" date="2019-12" db="EMBL/GenBank/DDBJ databases">
        <authorList>
            <person name="zhang j."/>
            <person name="sun C.M."/>
        </authorList>
    </citation>
    <scope>NUCLEOTIDE SEQUENCE</scope>
    <source>
        <strain evidence="2">NS-1</strain>
    </source>
</reference>
<dbReference type="InterPro" id="IPR015050">
    <property type="entry name" value="BofC_C"/>
</dbReference>
<feature type="domain" description="Bypass of forespore C C-terminal" evidence="1">
    <location>
        <begin position="161"/>
        <end position="224"/>
    </location>
</feature>
<evidence type="ECO:0000259" key="1">
    <source>
        <dbReference type="Pfam" id="PF08955"/>
    </source>
</evidence>
<sequence>MEFMRKITRQVLLVSFLIFAIMLIWNEVDTNHHNNSLDTPNIKLSKLPDDIAESLSLLRERAAEMKDEVVRNYDFSLDIVFLSKDKYINANTPLILQTYYKDKNKLIHNITDMPDDFVGLSVGELNSISGDWTVKEYVPDKSLILYRRSVSPGVQSNHFNQENIIIGLKDGKIAIYTGNKEARELEKVTDISVLDLPDNERKILEKGIQVYSQEELLTILEGMRSFIQD</sequence>
<evidence type="ECO:0000313" key="2">
    <source>
        <dbReference type="EMBL" id="QTL97992.1"/>
    </source>
</evidence>
<protein>
    <recommendedName>
        <fullName evidence="1">Bypass of forespore C C-terminal domain-containing protein</fullName>
    </recommendedName>
</protein>
<proteinExistence type="predicted"/>
<dbReference type="AlphaFoldDB" id="A0A8A7KJE2"/>
<name>A0A8A7KJE2_9FIRM</name>
<dbReference type="InterPro" id="IPR038117">
    <property type="entry name" value="BofC_C_sf"/>
</dbReference>
<dbReference type="Proteomes" id="UP000665020">
    <property type="component" value="Chromosome"/>
</dbReference>
<dbReference type="KEGG" id="ifn:GM661_08370"/>
<dbReference type="Pfam" id="PF08955">
    <property type="entry name" value="BofC_C"/>
    <property type="match status" value="1"/>
</dbReference>
<organism evidence="2 3">
    <name type="scientific">Iocasia fonsfrigidae</name>
    <dbReference type="NCBI Taxonomy" id="2682810"/>
    <lineage>
        <taxon>Bacteria</taxon>
        <taxon>Bacillati</taxon>
        <taxon>Bacillota</taxon>
        <taxon>Clostridia</taxon>
        <taxon>Halanaerobiales</taxon>
        <taxon>Halanaerobiaceae</taxon>
        <taxon>Iocasia</taxon>
    </lineage>
</organism>
<evidence type="ECO:0000313" key="3">
    <source>
        <dbReference type="Proteomes" id="UP000665020"/>
    </source>
</evidence>
<keyword evidence="3" id="KW-1185">Reference proteome</keyword>
<dbReference type="Gene3D" id="3.30.70.1740">
    <property type="entry name" value="Bypass-of-forespore C, C-terminal domain"/>
    <property type="match status" value="1"/>
</dbReference>
<dbReference type="EMBL" id="CP046640">
    <property type="protein sequence ID" value="QTL97992.1"/>
    <property type="molecule type" value="Genomic_DNA"/>
</dbReference>
<gene>
    <name evidence="2" type="ORF">GM661_08370</name>
</gene>